<evidence type="ECO:0000256" key="5">
    <source>
        <dbReference type="ARBA" id="ARBA00022777"/>
    </source>
</evidence>
<proteinExistence type="inferred from homology"/>
<evidence type="ECO:0000256" key="2">
    <source>
        <dbReference type="ARBA" id="ARBA00005983"/>
    </source>
</evidence>
<dbReference type="InterPro" id="IPR017438">
    <property type="entry name" value="ATP-NAD_kinase_N"/>
</dbReference>
<evidence type="ECO:0000256" key="8">
    <source>
        <dbReference type="ARBA" id="ARBA00023264"/>
    </source>
</evidence>
<protein>
    <submittedName>
        <fullName evidence="10">YegS/Rv2252/BmrU family lipid kinase</fullName>
    </submittedName>
</protein>
<dbReference type="PROSITE" id="PS50146">
    <property type="entry name" value="DAGK"/>
    <property type="match status" value="1"/>
</dbReference>
<evidence type="ECO:0000313" key="10">
    <source>
        <dbReference type="EMBL" id="HJG87363.1"/>
    </source>
</evidence>
<dbReference type="RefSeq" id="WP_295368405.1">
    <property type="nucleotide sequence ID" value="NZ_DYUC01000101.1"/>
</dbReference>
<dbReference type="GO" id="GO:0008654">
    <property type="term" value="P:phospholipid biosynthetic process"/>
    <property type="evidence" value="ECO:0007669"/>
    <property type="project" value="UniProtKB-KW"/>
</dbReference>
<dbReference type="AlphaFoldDB" id="A0A921MMK0"/>
<reference evidence="10" key="2">
    <citation type="submission" date="2021-09" db="EMBL/GenBank/DDBJ databases">
        <authorList>
            <person name="Gilroy R."/>
        </authorList>
    </citation>
    <scope>NUCLEOTIDE SEQUENCE</scope>
    <source>
        <strain evidence="10">CHK179-5677</strain>
    </source>
</reference>
<dbReference type="InterPro" id="IPR016064">
    <property type="entry name" value="NAD/diacylglycerol_kinase_sf"/>
</dbReference>
<keyword evidence="6" id="KW-0067">ATP-binding</keyword>
<comment type="caution">
    <text evidence="10">The sequence shown here is derived from an EMBL/GenBank/DDBJ whole genome shotgun (WGS) entry which is preliminary data.</text>
</comment>
<keyword evidence="3" id="KW-0808">Transferase</keyword>
<evidence type="ECO:0000256" key="1">
    <source>
        <dbReference type="ARBA" id="ARBA00001946"/>
    </source>
</evidence>
<keyword evidence="7" id="KW-0444">Lipid biosynthesis</keyword>
<dbReference type="NCBIfam" id="TIGR00147">
    <property type="entry name" value="YegS/Rv2252/BmrU family lipid kinase"/>
    <property type="match status" value="1"/>
</dbReference>
<dbReference type="Proteomes" id="UP000760668">
    <property type="component" value="Unassembled WGS sequence"/>
</dbReference>
<dbReference type="PANTHER" id="PTHR12358">
    <property type="entry name" value="SPHINGOSINE KINASE"/>
    <property type="match status" value="1"/>
</dbReference>
<dbReference type="PANTHER" id="PTHR12358:SF54">
    <property type="entry name" value="SPHINGOSINE KINASE RELATED PROTEIN"/>
    <property type="match status" value="1"/>
</dbReference>
<keyword evidence="4" id="KW-0547">Nucleotide-binding</keyword>
<evidence type="ECO:0000313" key="11">
    <source>
        <dbReference type="Proteomes" id="UP000760668"/>
    </source>
</evidence>
<dbReference type="InterPro" id="IPR050187">
    <property type="entry name" value="Lipid_Phosphate_FormReg"/>
</dbReference>
<keyword evidence="7" id="KW-0594">Phospholipid biosynthesis</keyword>
<reference evidence="10" key="1">
    <citation type="journal article" date="2021" name="PeerJ">
        <title>Extensive microbial diversity within the chicken gut microbiome revealed by metagenomics and culture.</title>
        <authorList>
            <person name="Gilroy R."/>
            <person name="Ravi A."/>
            <person name="Getino M."/>
            <person name="Pursley I."/>
            <person name="Horton D.L."/>
            <person name="Alikhan N.F."/>
            <person name="Baker D."/>
            <person name="Gharbi K."/>
            <person name="Hall N."/>
            <person name="Watson M."/>
            <person name="Adriaenssens E.M."/>
            <person name="Foster-Nyarko E."/>
            <person name="Jarju S."/>
            <person name="Secka A."/>
            <person name="Antonio M."/>
            <person name="Oren A."/>
            <person name="Chaudhuri R.R."/>
            <person name="La Ragione R."/>
            <person name="Hildebrand F."/>
            <person name="Pallen M.J."/>
        </authorList>
    </citation>
    <scope>NUCLEOTIDE SEQUENCE</scope>
    <source>
        <strain evidence="10">CHK179-5677</strain>
    </source>
</reference>
<evidence type="ECO:0000256" key="6">
    <source>
        <dbReference type="ARBA" id="ARBA00022840"/>
    </source>
</evidence>
<dbReference type="EMBL" id="DYUC01000101">
    <property type="protein sequence ID" value="HJG87363.1"/>
    <property type="molecule type" value="Genomic_DNA"/>
</dbReference>
<dbReference type="Pfam" id="PF19279">
    <property type="entry name" value="YegS_C"/>
    <property type="match status" value="1"/>
</dbReference>
<dbReference type="SUPFAM" id="SSF111331">
    <property type="entry name" value="NAD kinase/diacylglycerol kinase-like"/>
    <property type="match status" value="1"/>
</dbReference>
<feature type="domain" description="DAGKc" evidence="9">
    <location>
        <begin position="1"/>
        <end position="135"/>
    </location>
</feature>
<accession>A0A921MMK0</accession>
<keyword evidence="8" id="KW-1208">Phospholipid metabolism</keyword>
<comment type="similarity">
    <text evidence="2">Belongs to the diacylglycerol/lipid kinase family.</text>
</comment>
<dbReference type="InterPro" id="IPR001206">
    <property type="entry name" value="Diacylglycerol_kinase_cat_dom"/>
</dbReference>
<dbReference type="Gene3D" id="2.60.200.40">
    <property type="match status" value="1"/>
</dbReference>
<keyword evidence="7" id="KW-0443">Lipid metabolism</keyword>
<dbReference type="Pfam" id="PF00781">
    <property type="entry name" value="DAGK_cat"/>
    <property type="match status" value="1"/>
</dbReference>
<organism evidence="10 11">
    <name type="scientific">Pseudoflavonifractor capillosus</name>
    <dbReference type="NCBI Taxonomy" id="106588"/>
    <lineage>
        <taxon>Bacteria</taxon>
        <taxon>Bacillati</taxon>
        <taxon>Bacillota</taxon>
        <taxon>Clostridia</taxon>
        <taxon>Eubacteriales</taxon>
        <taxon>Oscillospiraceae</taxon>
        <taxon>Pseudoflavonifractor</taxon>
    </lineage>
</organism>
<evidence type="ECO:0000256" key="7">
    <source>
        <dbReference type="ARBA" id="ARBA00023209"/>
    </source>
</evidence>
<evidence type="ECO:0000256" key="4">
    <source>
        <dbReference type="ARBA" id="ARBA00022741"/>
    </source>
</evidence>
<evidence type="ECO:0000259" key="9">
    <source>
        <dbReference type="PROSITE" id="PS50146"/>
    </source>
</evidence>
<dbReference type="InterPro" id="IPR005218">
    <property type="entry name" value="Diacylglycerol/lipid_kinase"/>
</dbReference>
<dbReference type="Gene3D" id="3.40.50.10330">
    <property type="entry name" value="Probable inorganic polyphosphate/atp-NAD kinase, domain 1"/>
    <property type="match status" value="1"/>
</dbReference>
<dbReference type="GO" id="GO:0005524">
    <property type="term" value="F:ATP binding"/>
    <property type="evidence" value="ECO:0007669"/>
    <property type="project" value="UniProtKB-KW"/>
</dbReference>
<sequence length="323" mass="34700">MPALKHLFIINPAAGKNGSTDALAAQIRDIFGGRGLEYEIAFTSGAGTGETLARAAAQSGAPVRIYACGGDGTLNEVVNGAAGYDNAAVTNVPKGTGNDFLKIFGKNYRARFSDLAALADGPQAALDLMDCNGKLGLGVICAGVDARVAADVHKYKALPLVSGVGAYILSLVVNVFKGLTRPTEIQVDGETLDGPSTIICICNGRYYGGGFMPVKDAQPDDGILDMLVVPRVSRFTFFRLVGKYARGLYRQCPQVIRDFHCQKIAFTSPEELVAVVDGEVMRSRSFTVRLSEKKINFFYPSDVFWRESLQTANNYESHFSTIS</sequence>
<name>A0A921MMK0_9FIRM</name>
<dbReference type="GO" id="GO:0016301">
    <property type="term" value="F:kinase activity"/>
    <property type="evidence" value="ECO:0007669"/>
    <property type="project" value="UniProtKB-KW"/>
</dbReference>
<gene>
    <name evidence="10" type="ORF">K8V01_10130</name>
</gene>
<dbReference type="InterPro" id="IPR045540">
    <property type="entry name" value="YegS/DAGK_C"/>
</dbReference>
<keyword evidence="5 10" id="KW-0418">Kinase</keyword>
<comment type="cofactor">
    <cofactor evidence="1">
        <name>Mg(2+)</name>
        <dbReference type="ChEBI" id="CHEBI:18420"/>
    </cofactor>
</comment>
<evidence type="ECO:0000256" key="3">
    <source>
        <dbReference type="ARBA" id="ARBA00022679"/>
    </source>
</evidence>